<evidence type="ECO:0000256" key="7">
    <source>
        <dbReference type="ARBA" id="ARBA00023329"/>
    </source>
</evidence>
<name>A0AAW1QMK0_9CHLO</name>
<keyword evidence="7 8" id="KW-0968">Cytoplasmic vesicle</keyword>
<feature type="domain" description="C-CAP/cofactor C-like" evidence="10">
    <location>
        <begin position="1"/>
        <end position="146"/>
    </location>
</feature>
<protein>
    <recommendedName>
        <fullName evidence="8">Clathrin light chain</fullName>
    </recommendedName>
</protein>
<dbReference type="GO" id="GO:0005096">
    <property type="term" value="F:GTPase activator activity"/>
    <property type="evidence" value="ECO:0007669"/>
    <property type="project" value="InterPro"/>
</dbReference>
<dbReference type="GO" id="GO:0005929">
    <property type="term" value="C:cilium"/>
    <property type="evidence" value="ECO:0007669"/>
    <property type="project" value="TreeGrafter"/>
</dbReference>
<feature type="region of interest" description="Disordered" evidence="9">
    <location>
        <begin position="270"/>
        <end position="331"/>
    </location>
</feature>
<evidence type="ECO:0000256" key="2">
    <source>
        <dbReference type="ARBA" id="ARBA00004180"/>
    </source>
</evidence>
<evidence type="ECO:0000256" key="6">
    <source>
        <dbReference type="ARBA" id="ARBA00023176"/>
    </source>
</evidence>
<dbReference type="Pfam" id="PF01086">
    <property type="entry name" value="Clathrin_lg_ch"/>
    <property type="match status" value="1"/>
</dbReference>
<evidence type="ECO:0000256" key="4">
    <source>
        <dbReference type="ARBA" id="ARBA00008848"/>
    </source>
</evidence>
<dbReference type="Pfam" id="PF07986">
    <property type="entry name" value="TBCC"/>
    <property type="match status" value="1"/>
</dbReference>
<organism evidence="11 12">
    <name type="scientific">Apatococcus lobatus</name>
    <dbReference type="NCBI Taxonomy" id="904363"/>
    <lineage>
        <taxon>Eukaryota</taxon>
        <taxon>Viridiplantae</taxon>
        <taxon>Chlorophyta</taxon>
        <taxon>core chlorophytes</taxon>
        <taxon>Trebouxiophyceae</taxon>
        <taxon>Chlorellales</taxon>
        <taxon>Chlorellaceae</taxon>
        <taxon>Apatococcus</taxon>
    </lineage>
</organism>
<dbReference type="InterPro" id="IPR012945">
    <property type="entry name" value="Tubulin-bd_cofactor_C_dom"/>
</dbReference>
<dbReference type="GO" id="GO:0005198">
    <property type="term" value="F:structural molecule activity"/>
    <property type="evidence" value="ECO:0007669"/>
    <property type="project" value="InterPro"/>
</dbReference>
<dbReference type="InterPro" id="IPR039093">
    <property type="entry name" value="XRP2"/>
</dbReference>
<evidence type="ECO:0000256" key="3">
    <source>
        <dbReference type="ARBA" id="ARBA00005263"/>
    </source>
</evidence>
<dbReference type="EMBL" id="JALJOS010000030">
    <property type="protein sequence ID" value="KAK9822729.1"/>
    <property type="molecule type" value="Genomic_DNA"/>
</dbReference>
<reference evidence="11 12" key="1">
    <citation type="journal article" date="2024" name="Nat. Commun.">
        <title>Phylogenomics reveals the evolutionary origins of lichenization in chlorophyte algae.</title>
        <authorList>
            <person name="Puginier C."/>
            <person name="Libourel C."/>
            <person name="Otte J."/>
            <person name="Skaloud P."/>
            <person name="Haon M."/>
            <person name="Grisel S."/>
            <person name="Petersen M."/>
            <person name="Berrin J.G."/>
            <person name="Delaux P.M."/>
            <person name="Dal Grande F."/>
            <person name="Keller J."/>
        </authorList>
    </citation>
    <scope>NUCLEOTIDE SEQUENCE [LARGE SCALE GENOMIC DNA]</scope>
    <source>
        <strain evidence="11 12">SAG 2145</strain>
    </source>
</reference>
<evidence type="ECO:0000256" key="9">
    <source>
        <dbReference type="SAM" id="MobiDB-lite"/>
    </source>
</evidence>
<keyword evidence="12" id="KW-1185">Reference proteome</keyword>
<dbReference type="Gene3D" id="2.160.20.70">
    <property type="match status" value="1"/>
</dbReference>
<feature type="compositionally biased region" description="Basic and acidic residues" evidence="9">
    <location>
        <begin position="300"/>
        <end position="319"/>
    </location>
</feature>
<comment type="similarity">
    <text evidence="3 8">Belongs to the clathrin light chain family.</text>
</comment>
<dbReference type="GO" id="GO:0006886">
    <property type="term" value="P:intracellular protein transport"/>
    <property type="evidence" value="ECO:0007669"/>
    <property type="project" value="InterPro"/>
</dbReference>
<comment type="similarity">
    <text evidence="4">Belongs to the TBCC family.</text>
</comment>
<dbReference type="GO" id="GO:0030132">
    <property type="term" value="C:clathrin coat of coated pit"/>
    <property type="evidence" value="ECO:0007669"/>
    <property type="project" value="InterPro"/>
</dbReference>
<sequence>MATVGDVEVANLSGQNITKVPGTINGENVTLKHLTDCTVYLLDYSSEVEVTNCTSCQIFIGPIDGPAIFDACTACNITVACQQFQAKNCRDVDFGLYCSTQPTLKDSTEIRVACWMGAYPGLTTHFATANLDPTRNQWNKMNDLSSEMGLLTNFELVDQPEYWEVPLEGAGPPDNPVPNAEGLTYGAGLESGIPTTTTMPATMPASGAATEADESLFSMAPTDNGHADLANGGMGDMGGFGQQGGLMDGGAAPAAVPGMNPKVAAMQKEMRERLARQEESEQKTKSDLNSKAKTYLSSFYEKRKTSTAKKHETNRREESNPIVQGPQGTTGWEKTVNMIDFGFNRPNGADLARYKSILFTAKAKNMPIGNKPGASVISPLA</sequence>
<comment type="function">
    <text evidence="1 8">Clathrin is the major protein of the polyhedral coat of coated pits and vesicles.</text>
</comment>
<evidence type="ECO:0000313" key="12">
    <source>
        <dbReference type="Proteomes" id="UP001438707"/>
    </source>
</evidence>
<dbReference type="PANTHER" id="PTHR15440">
    <property type="entry name" value="XRP2 PROTEIN"/>
    <property type="match status" value="1"/>
</dbReference>
<dbReference type="InterPro" id="IPR016098">
    <property type="entry name" value="CAP/MinC_C"/>
</dbReference>
<dbReference type="GO" id="GO:0030130">
    <property type="term" value="C:clathrin coat of trans-Golgi network vesicle"/>
    <property type="evidence" value="ECO:0007669"/>
    <property type="project" value="InterPro"/>
</dbReference>
<dbReference type="AlphaFoldDB" id="A0AAW1QMK0"/>
<comment type="caution">
    <text evidence="11">The sequence shown here is derived from an EMBL/GenBank/DDBJ whole genome shotgun (WGS) entry which is preliminary data.</text>
</comment>
<dbReference type="PANTHER" id="PTHR15440:SF0">
    <property type="entry name" value="PROTEIN XRP2"/>
    <property type="match status" value="1"/>
</dbReference>
<keyword evidence="6 8" id="KW-0168">Coated pit</keyword>
<dbReference type="InterPro" id="IPR017901">
    <property type="entry name" value="C-CAP_CF_C-like"/>
</dbReference>
<dbReference type="GO" id="GO:1990075">
    <property type="term" value="C:periciliary membrane compartment"/>
    <property type="evidence" value="ECO:0007669"/>
    <property type="project" value="TreeGrafter"/>
</dbReference>
<dbReference type="Proteomes" id="UP001438707">
    <property type="component" value="Unassembled WGS sequence"/>
</dbReference>
<dbReference type="PROSITE" id="PS51329">
    <property type="entry name" value="C_CAP_COFACTOR_C"/>
    <property type="match status" value="1"/>
</dbReference>
<evidence type="ECO:0000256" key="8">
    <source>
        <dbReference type="RuleBase" id="RU363137"/>
    </source>
</evidence>
<accession>A0AAW1QMK0</accession>
<proteinExistence type="inferred from homology"/>
<evidence type="ECO:0000256" key="1">
    <source>
        <dbReference type="ARBA" id="ARBA00003913"/>
    </source>
</evidence>
<evidence type="ECO:0000313" key="11">
    <source>
        <dbReference type="EMBL" id="KAK9822729.1"/>
    </source>
</evidence>
<gene>
    <name evidence="11" type="ORF">WJX74_000609</name>
</gene>
<dbReference type="InterPro" id="IPR000996">
    <property type="entry name" value="Clathrin_L-chain"/>
</dbReference>
<evidence type="ECO:0000259" key="10">
    <source>
        <dbReference type="PROSITE" id="PS51329"/>
    </source>
</evidence>
<evidence type="ECO:0000256" key="5">
    <source>
        <dbReference type="ARBA" id="ARBA00023136"/>
    </source>
</evidence>
<feature type="compositionally biased region" description="Basic and acidic residues" evidence="9">
    <location>
        <begin position="270"/>
        <end position="290"/>
    </location>
</feature>
<keyword evidence="5 8" id="KW-0472">Membrane</keyword>
<dbReference type="GO" id="GO:0006892">
    <property type="term" value="P:post-Golgi vesicle-mediated transport"/>
    <property type="evidence" value="ECO:0007669"/>
    <property type="project" value="TreeGrafter"/>
</dbReference>
<comment type="subcellular location">
    <subcellularLocation>
        <location evidence="2 8">Cytoplasmic vesicle membrane</location>
        <topology evidence="2 8">Peripheral membrane protein</topology>
        <orientation evidence="2 8">Cytoplasmic side</orientation>
    </subcellularLocation>
    <subcellularLocation>
        <location evidence="8">Membrane</location>
        <location evidence="8">Coated pit</location>
        <topology evidence="8">Peripheral membrane protein</topology>
        <orientation evidence="8">Cytoplasmic side</orientation>
    </subcellularLocation>
    <text evidence="8">Cytoplasmic face of coated pits and vesicles.</text>
</comment>